<organism evidence="1">
    <name type="scientific">Vecturithrix granuli</name>
    <dbReference type="NCBI Taxonomy" id="1499967"/>
    <lineage>
        <taxon>Bacteria</taxon>
        <taxon>Candidatus Moduliflexota</taxon>
        <taxon>Candidatus Vecturitrichia</taxon>
        <taxon>Candidatus Vecturitrichales</taxon>
        <taxon>Candidatus Vecturitrichaceae</taxon>
        <taxon>Candidatus Vecturithrix</taxon>
    </lineage>
</organism>
<accession>A0A081BXM3</accession>
<gene>
    <name evidence="1" type="ORF">U27_04042</name>
</gene>
<reference evidence="1" key="1">
    <citation type="journal article" date="2015" name="PeerJ">
        <title>First genomic representation of candidate bacterial phylum KSB3 points to enhanced environmental sensing as a trigger of wastewater bulking.</title>
        <authorList>
            <person name="Sekiguchi Y."/>
            <person name="Ohashi A."/>
            <person name="Parks D.H."/>
            <person name="Yamauchi T."/>
            <person name="Tyson G.W."/>
            <person name="Hugenholtz P."/>
        </authorList>
    </citation>
    <scope>NUCLEOTIDE SEQUENCE [LARGE SCALE GENOMIC DNA]</scope>
</reference>
<dbReference type="Proteomes" id="UP000030661">
    <property type="component" value="Unassembled WGS sequence"/>
</dbReference>
<dbReference type="AlphaFoldDB" id="A0A081BXM3"/>
<dbReference type="EMBL" id="DF820465">
    <property type="protein sequence ID" value="GAK57078.1"/>
    <property type="molecule type" value="Genomic_DNA"/>
</dbReference>
<name>A0A081BXM3_VECG1</name>
<keyword evidence="2" id="KW-1185">Reference proteome</keyword>
<evidence type="ECO:0000313" key="1">
    <source>
        <dbReference type="EMBL" id="GAK57078.1"/>
    </source>
</evidence>
<evidence type="ECO:0000313" key="2">
    <source>
        <dbReference type="Proteomes" id="UP000030661"/>
    </source>
</evidence>
<dbReference type="HOGENOM" id="CLU_3266211_0_0_0"/>
<protein>
    <submittedName>
        <fullName evidence="1">Uncharacterized protein</fullName>
    </submittedName>
</protein>
<proteinExistence type="predicted"/>
<sequence length="41" mass="4602">MINEKMITIGITTEEPLNQAFIDAWHRVEQEGIQISSEGTA</sequence>